<dbReference type="PANTHER" id="PTHR42910">
    <property type="entry name" value="TRANSPORTER SCO4007-RELATED"/>
    <property type="match status" value="1"/>
</dbReference>
<feature type="transmembrane region" description="Helical" evidence="4">
    <location>
        <begin position="44"/>
        <end position="70"/>
    </location>
</feature>
<dbReference type="GO" id="GO:0022857">
    <property type="term" value="F:transmembrane transporter activity"/>
    <property type="evidence" value="ECO:0007669"/>
    <property type="project" value="InterPro"/>
</dbReference>
<accession>A0A0A3Z6J9</accession>
<keyword evidence="7" id="KW-1185">Reference proteome</keyword>
<name>A0A0A3Z6J9_9GAMM</name>
<dbReference type="Pfam" id="PF07690">
    <property type="entry name" value="MFS_1"/>
    <property type="match status" value="1"/>
</dbReference>
<dbReference type="PANTHER" id="PTHR42910:SF1">
    <property type="entry name" value="MAJOR FACILITATOR SUPERFAMILY (MFS) PROFILE DOMAIN-CONTAINING PROTEIN"/>
    <property type="match status" value="1"/>
</dbReference>
<feature type="domain" description="Major facilitator superfamily (MFS) profile" evidence="5">
    <location>
        <begin position="15"/>
        <end position="397"/>
    </location>
</feature>
<feature type="transmembrane region" description="Helical" evidence="4">
    <location>
        <begin position="372"/>
        <end position="389"/>
    </location>
</feature>
<dbReference type="OrthoDB" id="9815356at2"/>
<evidence type="ECO:0000256" key="1">
    <source>
        <dbReference type="ARBA" id="ARBA00022692"/>
    </source>
</evidence>
<dbReference type="InterPro" id="IPR020846">
    <property type="entry name" value="MFS_dom"/>
</dbReference>
<dbReference type="eggNOG" id="COG2814">
    <property type="taxonomic scope" value="Bacteria"/>
</dbReference>
<proteinExistence type="predicted"/>
<keyword evidence="3 4" id="KW-0472">Membrane</keyword>
<feature type="transmembrane region" description="Helical" evidence="4">
    <location>
        <begin position="280"/>
        <end position="302"/>
    </location>
</feature>
<sequence length="406" mass="42087">MPTIASHEPGISGRTVLMLATGAGFAVASIYYSQPMLGIFVNELHAGVSTVGLVPTLTQIGYALGILLLAPLGDRHDRRQVMVVKGLLLTLALLLSAFSGGIAMLLVASLAVGIAATMAQDIVPAAATLSPAAKRGKTVGTVMTGLLLGILLSRVLSGFVAEYFGWRSMFGAAALMVVAITLVLWRSLPAIPAATSMSYPALLSSMRHLWTGYNALRRATLAQALLSVGFSAFWSTLAVMLHDTYQLGSATAGMFGLAGAAGALAAPLAGSLADRRGPGLVTRIGTTLATLSFALMFLLPLLSAPYQLTLIVLSAIGFDFGVQATLVSHQAIIFSLEPAARSRLNALMFTGVFIGMATGSALGSVILEYAGWQGVVVLLTLSGFSSMVVRMTGRRKTAAGCRSPVK</sequence>
<dbReference type="SUPFAM" id="SSF103473">
    <property type="entry name" value="MFS general substrate transporter"/>
    <property type="match status" value="1"/>
</dbReference>
<dbReference type="PROSITE" id="PS50850">
    <property type="entry name" value="MFS"/>
    <property type="match status" value="1"/>
</dbReference>
<protein>
    <submittedName>
        <fullName evidence="6">MFS transporter</fullName>
    </submittedName>
</protein>
<evidence type="ECO:0000313" key="6">
    <source>
        <dbReference type="EMBL" id="KGT94707.1"/>
    </source>
</evidence>
<evidence type="ECO:0000313" key="7">
    <source>
        <dbReference type="Proteomes" id="UP000030351"/>
    </source>
</evidence>
<dbReference type="CDD" id="cd17324">
    <property type="entry name" value="MFS_NepI_like"/>
    <property type="match status" value="1"/>
</dbReference>
<dbReference type="RefSeq" id="WP_034890996.1">
    <property type="nucleotide sequence ID" value="NZ_JRUQ01000027.1"/>
</dbReference>
<feature type="transmembrane region" description="Helical" evidence="4">
    <location>
        <begin position="164"/>
        <end position="185"/>
    </location>
</feature>
<feature type="transmembrane region" description="Helical" evidence="4">
    <location>
        <begin position="191"/>
        <end position="210"/>
    </location>
</feature>
<keyword evidence="2 4" id="KW-1133">Transmembrane helix</keyword>
<evidence type="ECO:0000256" key="3">
    <source>
        <dbReference type="ARBA" id="ARBA00023136"/>
    </source>
</evidence>
<evidence type="ECO:0000256" key="2">
    <source>
        <dbReference type="ARBA" id="ARBA00022989"/>
    </source>
</evidence>
<feature type="transmembrane region" description="Helical" evidence="4">
    <location>
        <begin position="346"/>
        <end position="366"/>
    </location>
</feature>
<dbReference type="Proteomes" id="UP000030351">
    <property type="component" value="Unassembled WGS sequence"/>
</dbReference>
<dbReference type="AlphaFoldDB" id="A0A0A3Z6J9"/>
<gene>
    <name evidence="6" type="ORF">NG99_08865</name>
</gene>
<dbReference type="InterPro" id="IPR036259">
    <property type="entry name" value="MFS_trans_sf"/>
</dbReference>
<comment type="caution">
    <text evidence="6">The sequence shown here is derived from an EMBL/GenBank/DDBJ whole genome shotgun (WGS) entry which is preliminary data.</text>
</comment>
<dbReference type="Gene3D" id="1.20.1250.20">
    <property type="entry name" value="MFS general substrate transporter like domains"/>
    <property type="match status" value="2"/>
</dbReference>
<feature type="transmembrane region" description="Helical" evidence="4">
    <location>
        <begin position="308"/>
        <end position="334"/>
    </location>
</feature>
<feature type="transmembrane region" description="Helical" evidence="4">
    <location>
        <begin position="247"/>
        <end position="268"/>
    </location>
</feature>
<reference evidence="6 7" key="1">
    <citation type="submission" date="2014-10" db="EMBL/GenBank/DDBJ databases">
        <title>Genome sequence of Erwinia typographi M043b.</title>
        <authorList>
            <person name="Chan K.-G."/>
            <person name="Tan W.-S."/>
        </authorList>
    </citation>
    <scope>NUCLEOTIDE SEQUENCE [LARGE SCALE GENOMIC DNA]</scope>
    <source>
        <strain evidence="6 7">M043b</strain>
    </source>
</reference>
<dbReference type="EMBL" id="JRUQ01000027">
    <property type="protein sequence ID" value="KGT94707.1"/>
    <property type="molecule type" value="Genomic_DNA"/>
</dbReference>
<feature type="transmembrane region" description="Helical" evidence="4">
    <location>
        <begin position="91"/>
        <end position="119"/>
    </location>
</feature>
<evidence type="ECO:0000256" key="4">
    <source>
        <dbReference type="SAM" id="Phobius"/>
    </source>
</evidence>
<dbReference type="STRING" id="371042.NG99_08865"/>
<feature type="transmembrane region" description="Helical" evidence="4">
    <location>
        <begin position="12"/>
        <end position="32"/>
    </location>
</feature>
<dbReference type="InterPro" id="IPR011701">
    <property type="entry name" value="MFS"/>
</dbReference>
<evidence type="ECO:0000259" key="5">
    <source>
        <dbReference type="PROSITE" id="PS50850"/>
    </source>
</evidence>
<keyword evidence="1 4" id="KW-0812">Transmembrane</keyword>
<feature type="transmembrane region" description="Helical" evidence="4">
    <location>
        <begin position="222"/>
        <end position="241"/>
    </location>
</feature>
<organism evidence="6 7">
    <name type="scientific">Erwinia typographi</name>
    <dbReference type="NCBI Taxonomy" id="371042"/>
    <lineage>
        <taxon>Bacteria</taxon>
        <taxon>Pseudomonadati</taxon>
        <taxon>Pseudomonadota</taxon>
        <taxon>Gammaproteobacteria</taxon>
        <taxon>Enterobacterales</taxon>
        <taxon>Erwiniaceae</taxon>
        <taxon>Erwinia</taxon>
    </lineage>
</organism>
<feature type="transmembrane region" description="Helical" evidence="4">
    <location>
        <begin position="139"/>
        <end position="157"/>
    </location>
</feature>